<sequence>MVGHLTANEVLPKFPRPNQYVRFSNVHSQHVTIRAAVAYVFRSFHLGGNFFNIVEFNFLPLTIQSLKL</sequence>
<dbReference type="Proteomes" id="UP001497535">
    <property type="component" value="Unassembled WGS sequence"/>
</dbReference>
<gene>
    <name evidence="1" type="ORF">MENTE1834_LOCUS3306</name>
</gene>
<comment type="caution">
    <text evidence="1">The sequence shown here is derived from an EMBL/GenBank/DDBJ whole genome shotgun (WGS) entry which is preliminary data.</text>
</comment>
<organism evidence="1 2">
    <name type="scientific">Meloidogyne enterolobii</name>
    <name type="common">Root-knot nematode worm</name>
    <name type="synonym">Meloidogyne mayaguensis</name>
    <dbReference type="NCBI Taxonomy" id="390850"/>
    <lineage>
        <taxon>Eukaryota</taxon>
        <taxon>Metazoa</taxon>
        <taxon>Ecdysozoa</taxon>
        <taxon>Nematoda</taxon>
        <taxon>Chromadorea</taxon>
        <taxon>Rhabditida</taxon>
        <taxon>Tylenchina</taxon>
        <taxon>Tylenchomorpha</taxon>
        <taxon>Tylenchoidea</taxon>
        <taxon>Meloidogynidae</taxon>
        <taxon>Meloidogyninae</taxon>
        <taxon>Meloidogyne</taxon>
    </lineage>
</organism>
<proteinExistence type="predicted"/>
<evidence type="ECO:0000313" key="1">
    <source>
        <dbReference type="EMBL" id="CAK5016419.1"/>
    </source>
</evidence>
<name>A0ACB0XTE6_MELEN</name>
<dbReference type="EMBL" id="CAVMJV010000002">
    <property type="protein sequence ID" value="CAK5016419.1"/>
    <property type="molecule type" value="Genomic_DNA"/>
</dbReference>
<accession>A0ACB0XTE6</accession>
<reference evidence="1" key="1">
    <citation type="submission" date="2023-11" db="EMBL/GenBank/DDBJ databases">
        <authorList>
            <person name="Poullet M."/>
        </authorList>
    </citation>
    <scope>NUCLEOTIDE SEQUENCE</scope>
    <source>
        <strain evidence="1">E1834</strain>
    </source>
</reference>
<evidence type="ECO:0000313" key="2">
    <source>
        <dbReference type="Proteomes" id="UP001497535"/>
    </source>
</evidence>
<keyword evidence="2" id="KW-1185">Reference proteome</keyword>
<protein>
    <submittedName>
        <fullName evidence="1">Uncharacterized protein</fullName>
    </submittedName>
</protein>